<dbReference type="Pfam" id="PF19200">
    <property type="entry name" value="MupG_N"/>
    <property type="match status" value="1"/>
</dbReference>
<dbReference type="PANTHER" id="PTHR38435">
    <property type="match status" value="1"/>
</dbReference>
<dbReference type="AlphaFoldDB" id="A0A919WMN7"/>
<dbReference type="SUPFAM" id="SSF51445">
    <property type="entry name" value="(Trans)glycosidases"/>
    <property type="match status" value="1"/>
</dbReference>
<keyword evidence="4" id="KW-1185">Reference proteome</keyword>
<dbReference type="Pfam" id="PF05913">
    <property type="entry name" value="MupG_C"/>
    <property type="match status" value="1"/>
</dbReference>
<evidence type="ECO:0000313" key="4">
    <source>
        <dbReference type="Proteomes" id="UP000682111"/>
    </source>
</evidence>
<protein>
    <recommendedName>
        <fullName evidence="5">DUF871 domain-containing protein</fullName>
    </recommendedName>
</protein>
<evidence type="ECO:0008006" key="5">
    <source>
        <dbReference type="Google" id="ProtNLM"/>
    </source>
</evidence>
<reference evidence="3" key="1">
    <citation type="submission" date="2021-03" db="EMBL/GenBank/DDBJ databases">
        <title>Antimicrobial resistance genes in bacteria isolated from Japanese honey, and their potential for conferring macrolide and lincosamide resistance in the American foulbrood pathogen Paenibacillus larvae.</title>
        <authorList>
            <person name="Okamoto M."/>
            <person name="Kumagai M."/>
            <person name="Kanamori H."/>
            <person name="Takamatsu D."/>
        </authorList>
    </citation>
    <scope>NUCLEOTIDE SEQUENCE</scope>
    <source>
        <strain evidence="3">J27TS8</strain>
    </source>
</reference>
<dbReference type="InterPro" id="IPR008589">
    <property type="entry name" value="MupG"/>
</dbReference>
<dbReference type="InterPro" id="IPR029000">
    <property type="entry name" value="Cyclophilin-like_dom_sf"/>
</dbReference>
<dbReference type="EMBL" id="BORC01000017">
    <property type="protein sequence ID" value="GIN64539.1"/>
    <property type="molecule type" value="Genomic_DNA"/>
</dbReference>
<evidence type="ECO:0000313" key="3">
    <source>
        <dbReference type="EMBL" id="GIN64539.1"/>
    </source>
</evidence>
<dbReference type="InterPro" id="IPR043894">
    <property type="entry name" value="MupG_C"/>
</dbReference>
<evidence type="ECO:0000259" key="2">
    <source>
        <dbReference type="Pfam" id="PF19200"/>
    </source>
</evidence>
<evidence type="ECO:0000259" key="1">
    <source>
        <dbReference type="Pfam" id="PF05913"/>
    </source>
</evidence>
<dbReference type="InterPro" id="IPR043797">
    <property type="entry name" value="MupG_N"/>
</dbReference>
<proteinExistence type="predicted"/>
<dbReference type="SUPFAM" id="SSF50891">
    <property type="entry name" value="Cyclophilin-like"/>
    <property type="match status" value="1"/>
</dbReference>
<feature type="domain" description="6-phospho-N-acetylmuramidase N-terminal" evidence="2">
    <location>
        <begin position="2"/>
        <end position="224"/>
    </location>
</feature>
<dbReference type="Gene3D" id="3.20.20.70">
    <property type="entry name" value="Aldolase class I"/>
    <property type="match status" value="1"/>
</dbReference>
<dbReference type="InterPro" id="IPR013785">
    <property type="entry name" value="Aldolase_TIM"/>
</dbReference>
<dbReference type="Proteomes" id="UP000682111">
    <property type="component" value="Unassembled WGS sequence"/>
</dbReference>
<dbReference type="InterPro" id="IPR017853">
    <property type="entry name" value="GH"/>
</dbReference>
<accession>A0A919WMN7</accession>
<gene>
    <name evidence="3" type="ORF">J27TS8_45320</name>
</gene>
<dbReference type="Gene3D" id="2.40.100.10">
    <property type="entry name" value="Cyclophilin-like"/>
    <property type="match status" value="1"/>
</dbReference>
<dbReference type="RefSeq" id="WP_212934526.1">
    <property type="nucleotide sequence ID" value="NZ_BORC01000017.1"/>
</dbReference>
<feature type="domain" description="6-phospho-N-acetylmuramidase C-terminal" evidence="1">
    <location>
        <begin position="233"/>
        <end position="334"/>
    </location>
</feature>
<comment type="caution">
    <text evidence="3">The sequence shown here is derived from an EMBL/GenBank/DDBJ whole genome shotgun (WGS) entry which is preliminary data.</text>
</comment>
<organism evidence="3 4">
    <name type="scientific">Robertmurraya siralis</name>
    <dbReference type="NCBI Taxonomy" id="77777"/>
    <lineage>
        <taxon>Bacteria</taxon>
        <taxon>Bacillati</taxon>
        <taxon>Bacillota</taxon>
        <taxon>Bacilli</taxon>
        <taxon>Bacillales</taxon>
        <taxon>Bacillaceae</taxon>
        <taxon>Robertmurraya</taxon>
    </lineage>
</organism>
<sequence length="335" mass="37591">MIGISFYLNDPVAEERIILAGKTGVKRAFTSLHLPEEKGELAERAKKLLHLASENGIEVFADVSYNTPSHLGINDLFQLKDLGVTGLRLDDFFDNELILALSAEFKIAINASILFEDDILTLTSKGLKTDSLIGWHNFYPRKETGLSMEFFRQQNALFKRYSIPISAYIPGAGEKRGPLFDGLPTLEEHRTQEPLLSALQLFHEGVEDVYIGDPDPGEQLLAKLLLFFEEKTIIVRTEADFLHQGTYKLRPDLSRDVLRFMDTRSKTAIAPARTEIRPLGTITMDNHLYGRYQGEIQIALRDLPADQRVNVLGKVLNDDLPLLAYLPPGASVQLV</sequence>
<dbReference type="PANTHER" id="PTHR38435:SF2">
    <property type="entry name" value="DUF871 DOMAIN-CONTAINING PROTEIN"/>
    <property type="match status" value="1"/>
</dbReference>
<name>A0A919WMN7_9BACI</name>